<evidence type="ECO:0000256" key="1">
    <source>
        <dbReference type="SAM" id="MobiDB-lite"/>
    </source>
</evidence>
<accession>A0ABU6VSR3</accession>
<dbReference type="Proteomes" id="UP001341840">
    <property type="component" value="Unassembled WGS sequence"/>
</dbReference>
<protein>
    <submittedName>
        <fullName evidence="2">Uncharacterized protein</fullName>
    </submittedName>
</protein>
<organism evidence="2 3">
    <name type="scientific">Stylosanthes scabra</name>
    <dbReference type="NCBI Taxonomy" id="79078"/>
    <lineage>
        <taxon>Eukaryota</taxon>
        <taxon>Viridiplantae</taxon>
        <taxon>Streptophyta</taxon>
        <taxon>Embryophyta</taxon>
        <taxon>Tracheophyta</taxon>
        <taxon>Spermatophyta</taxon>
        <taxon>Magnoliopsida</taxon>
        <taxon>eudicotyledons</taxon>
        <taxon>Gunneridae</taxon>
        <taxon>Pentapetalae</taxon>
        <taxon>rosids</taxon>
        <taxon>fabids</taxon>
        <taxon>Fabales</taxon>
        <taxon>Fabaceae</taxon>
        <taxon>Papilionoideae</taxon>
        <taxon>50 kb inversion clade</taxon>
        <taxon>dalbergioids sensu lato</taxon>
        <taxon>Dalbergieae</taxon>
        <taxon>Pterocarpus clade</taxon>
        <taxon>Stylosanthes</taxon>
    </lineage>
</organism>
<feature type="compositionally biased region" description="Basic and acidic residues" evidence="1">
    <location>
        <begin position="46"/>
        <end position="59"/>
    </location>
</feature>
<keyword evidence="3" id="KW-1185">Reference proteome</keyword>
<feature type="compositionally biased region" description="Basic and acidic residues" evidence="1">
    <location>
        <begin position="66"/>
        <end position="80"/>
    </location>
</feature>
<proteinExistence type="predicted"/>
<dbReference type="EMBL" id="JASCZI010151922">
    <property type="protein sequence ID" value="MED6174903.1"/>
    <property type="molecule type" value="Genomic_DNA"/>
</dbReference>
<name>A0ABU6VSR3_9FABA</name>
<comment type="caution">
    <text evidence="2">The sequence shown here is derived from an EMBL/GenBank/DDBJ whole genome shotgun (WGS) entry which is preliminary data.</text>
</comment>
<gene>
    <name evidence="2" type="ORF">PIB30_073336</name>
</gene>
<evidence type="ECO:0000313" key="3">
    <source>
        <dbReference type="Proteomes" id="UP001341840"/>
    </source>
</evidence>
<sequence length="119" mass="13622">MNQTIQQLETALRELLERQTREAAIASEAVKRAEELAKRQQVVLDEAEKREKDRQEKLSSRIPTMVDHDSKTAESKDHTWRPSTVETKAPREKQASVLIPHLSGRTSQEVQIPRGDRAL</sequence>
<evidence type="ECO:0000313" key="2">
    <source>
        <dbReference type="EMBL" id="MED6174903.1"/>
    </source>
</evidence>
<reference evidence="2 3" key="1">
    <citation type="journal article" date="2023" name="Plants (Basel)">
        <title>Bridging the Gap: Combining Genomics and Transcriptomics Approaches to Understand Stylosanthes scabra, an Orphan Legume from the Brazilian Caatinga.</title>
        <authorList>
            <person name="Ferreira-Neto J.R.C."/>
            <person name="da Silva M.D."/>
            <person name="Binneck E."/>
            <person name="de Melo N.F."/>
            <person name="da Silva R.H."/>
            <person name="de Melo A.L.T.M."/>
            <person name="Pandolfi V."/>
            <person name="Bustamante F.O."/>
            <person name="Brasileiro-Vidal A.C."/>
            <person name="Benko-Iseppon A.M."/>
        </authorList>
    </citation>
    <scope>NUCLEOTIDE SEQUENCE [LARGE SCALE GENOMIC DNA]</scope>
    <source>
        <tissue evidence="2">Leaves</tissue>
    </source>
</reference>
<feature type="region of interest" description="Disordered" evidence="1">
    <location>
        <begin position="44"/>
        <end position="119"/>
    </location>
</feature>